<gene>
    <name evidence="1" type="ORF">HPB47_015878</name>
</gene>
<organism evidence="1 2">
    <name type="scientific">Ixodes persulcatus</name>
    <name type="common">Taiga tick</name>
    <dbReference type="NCBI Taxonomy" id="34615"/>
    <lineage>
        <taxon>Eukaryota</taxon>
        <taxon>Metazoa</taxon>
        <taxon>Ecdysozoa</taxon>
        <taxon>Arthropoda</taxon>
        <taxon>Chelicerata</taxon>
        <taxon>Arachnida</taxon>
        <taxon>Acari</taxon>
        <taxon>Parasitiformes</taxon>
        <taxon>Ixodida</taxon>
        <taxon>Ixodoidea</taxon>
        <taxon>Ixodidae</taxon>
        <taxon>Ixodinae</taxon>
        <taxon>Ixodes</taxon>
    </lineage>
</organism>
<reference evidence="1 2" key="1">
    <citation type="journal article" date="2020" name="Cell">
        <title>Large-Scale Comparative Analyses of Tick Genomes Elucidate Their Genetic Diversity and Vector Capacities.</title>
        <authorList>
            <consortium name="Tick Genome and Microbiome Consortium (TIGMIC)"/>
            <person name="Jia N."/>
            <person name="Wang J."/>
            <person name="Shi W."/>
            <person name="Du L."/>
            <person name="Sun Y."/>
            <person name="Zhan W."/>
            <person name="Jiang J.F."/>
            <person name="Wang Q."/>
            <person name="Zhang B."/>
            <person name="Ji P."/>
            <person name="Bell-Sakyi L."/>
            <person name="Cui X.M."/>
            <person name="Yuan T.T."/>
            <person name="Jiang B.G."/>
            <person name="Yang W.F."/>
            <person name="Lam T.T."/>
            <person name="Chang Q.C."/>
            <person name="Ding S.J."/>
            <person name="Wang X.J."/>
            <person name="Zhu J.G."/>
            <person name="Ruan X.D."/>
            <person name="Zhao L."/>
            <person name="Wei J.T."/>
            <person name="Ye R.Z."/>
            <person name="Que T.C."/>
            <person name="Du C.H."/>
            <person name="Zhou Y.H."/>
            <person name="Cheng J.X."/>
            <person name="Dai P.F."/>
            <person name="Guo W.B."/>
            <person name="Han X.H."/>
            <person name="Huang E.J."/>
            <person name="Li L.F."/>
            <person name="Wei W."/>
            <person name="Gao Y.C."/>
            <person name="Liu J.Z."/>
            <person name="Shao H.Z."/>
            <person name="Wang X."/>
            <person name="Wang C.C."/>
            <person name="Yang T.C."/>
            <person name="Huo Q.B."/>
            <person name="Li W."/>
            <person name="Chen H.Y."/>
            <person name="Chen S.E."/>
            <person name="Zhou L.G."/>
            <person name="Ni X.B."/>
            <person name="Tian J.H."/>
            <person name="Sheng Y."/>
            <person name="Liu T."/>
            <person name="Pan Y.S."/>
            <person name="Xia L.Y."/>
            <person name="Li J."/>
            <person name="Zhao F."/>
            <person name="Cao W.C."/>
        </authorList>
    </citation>
    <scope>NUCLEOTIDE SEQUENCE [LARGE SCALE GENOMIC DNA]</scope>
    <source>
        <strain evidence="1">Iper-2018</strain>
    </source>
</reference>
<comment type="caution">
    <text evidence="1">The sequence shown here is derived from an EMBL/GenBank/DDBJ whole genome shotgun (WGS) entry which is preliminary data.</text>
</comment>
<proteinExistence type="predicted"/>
<dbReference type="EMBL" id="JABSTQ010004570">
    <property type="protein sequence ID" value="KAG0441717.1"/>
    <property type="molecule type" value="Genomic_DNA"/>
</dbReference>
<accession>A0AC60QT94</accession>
<evidence type="ECO:0000313" key="2">
    <source>
        <dbReference type="Proteomes" id="UP000805193"/>
    </source>
</evidence>
<dbReference type="Proteomes" id="UP000805193">
    <property type="component" value="Unassembled WGS sequence"/>
</dbReference>
<name>A0AC60QT94_IXOPE</name>
<evidence type="ECO:0000313" key="1">
    <source>
        <dbReference type="EMBL" id="KAG0441717.1"/>
    </source>
</evidence>
<keyword evidence="2" id="KW-1185">Reference proteome</keyword>
<protein>
    <submittedName>
        <fullName evidence="1">Uncharacterized protein</fullName>
    </submittedName>
</protein>
<sequence length="261" mass="28842">MERGKAKRGVRRAKNTRFINEATAVMETADLATLTALQEQLTSSNNLLRSLNVEIEDHVTQQNLVEEFTTVTEYDDEATRVLSLLNSKAVSLRQTEAQPLTPLAAIQGDQERNPGPLSRRKDLSLTPRAAEDDLVDILEFVRNEVKSRKRVGIAETYHVSERGNHKERQGHAMLQSAAIPNTNACLSRRKTGWRMICGASDGQPEDTASKTADGRKDINTNVNTTGVVNSNVTMDSGVLLQTFRAFAVGDRATSYFRGVID</sequence>